<evidence type="ECO:0000256" key="2">
    <source>
        <dbReference type="ARBA" id="ARBA00004496"/>
    </source>
</evidence>
<dbReference type="eggNOG" id="KOG3949">
    <property type="taxonomic scope" value="Eukaryota"/>
</dbReference>
<accession>C1N6W2</accession>
<keyword evidence="11" id="KW-1185">Reference proteome</keyword>
<keyword evidence="7" id="KW-0819">tRNA processing</keyword>
<dbReference type="GeneID" id="9689243"/>
<dbReference type="PANTHER" id="PTHR12896">
    <property type="entry name" value="PAX6 NEIGHBOR PROTEIN PAXNEB"/>
    <property type="match status" value="1"/>
</dbReference>
<keyword evidence="8" id="KW-0539">Nucleus</keyword>
<reference evidence="10 11" key="1">
    <citation type="journal article" date="2009" name="Science">
        <title>Green evolution and dynamic adaptations revealed by genomes of the marine picoeukaryotes Micromonas.</title>
        <authorList>
            <person name="Worden A.Z."/>
            <person name="Lee J.H."/>
            <person name="Mock T."/>
            <person name="Rouze P."/>
            <person name="Simmons M.P."/>
            <person name="Aerts A.L."/>
            <person name="Allen A.E."/>
            <person name="Cuvelier M.L."/>
            <person name="Derelle E."/>
            <person name="Everett M.V."/>
            <person name="Foulon E."/>
            <person name="Grimwood J."/>
            <person name="Gundlach H."/>
            <person name="Henrissat B."/>
            <person name="Napoli C."/>
            <person name="McDonald S.M."/>
            <person name="Parker M.S."/>
            <person name="Rombauts S."/>
            <person name="Salamov A."/>
            <person name="Von Dassow P."/>
            <person name="Badger J.H."/>
            <person name="Coutinho P.M."/>
            <person name="Demir E."/>
            <person name="Dubchak I."/>
            <person name="Gentemann C."/>
            <person name="Eikrem W."/>
            <person name="Gready J.E."/>
            <person name="John U."/>
            <person name="Lanier W."/>
            <person name="Lindquist E.A."/>
            <person name="Lucas S."/>
            <person name="Mayer K.F."/>
            <person name="Moreau H."/>
            <person name="Not F."/>
            <person name="Otillar R."/>
            <person name="Panaud O."/>
            <person name="Pangilinan J."/>
            <person name="Paulsen I."/>
            <person name="Piegu B."/>
            <person name="Poliakov A."/>
            <person name="Robbens S."/>
            <person name="Schmutz J."/>
            <person name="Toulza E."/>
            <person name="Wyss T."/>
            <person name="Zelensky A."/>
            <person name="Zhou K."/>
            <person name="Armbrust E.V."/>
            <person name="Bhattacharya D."/>
            <person name="Goodenough U.W."/>
            <person name="Van de Peer Y."/>
            <person name="Grigoriev I.V."/>
        </authorList>
    </citation>
    <scope>NUCLEOTIDE SEQUENCE [LARGE SCALE GENOMIC DNA]</scope>
    <source>
        <strain evidence="10 11">CCMP1545</strain>
    </source>
</reference>
<evidence type="ECO:0000256" key="9">
    <source>
        <dbReference type="SAM" id="MobiDB-lite"/>
    </source>
</evidence>
<feature type="region of interest" description="Disordered" evidence="9">
    <location>
        <begin position="271"/>
        <end position="301"/>
    </location>
</feature>
<gene>
    <name evidence="10" type="ORF">MICPUCDRAFT_53462</name>
</gene>
<comment type="similarity">
    <text evidence="4">Belongs to the ELP4 family.</text>
</comment>
<name>C1N6W2_MICPC</name>
<feature type="compositionally biased region" description="Gly residues" evidence="9">
    <location>
        <begin position="466"/>
        <end position="478"/>
    </location>
</feature>
<feature type="region of interest" description="Disordered" evidence="9">
    <location>
        <begin position="1"/>
        <end position="69"/>
    </location>
</feature>
<evidence type="ECO:0000256" key="3">
    <source>
        <dbReference type="ARBA" id="ARBA00005043"/>
    </source>
</evidence>
<evidence type="ECO:0000256" key="6">
    <source>
        <dbReference type="ARBA" id="ARBA00022490"/>
    </source>
</evidence>
<dbReference type="STRING" id="564608.C1N6W2"/>
<dbReference type="Proteomes" id="UP000001876">
    <property type="component" value="Unassembled WGS sequence"/>
</dbReference>
<feature type="compositionally biased region" description="Low complexity" evidence="9">
    <location>
        <begin position="21"/>
        <end position="40"/>
    </location>
</feature>
<dbReference type="GO" id="GO:0005737">
    <property type="term" value="C:cytoplasm"/>
    <property type="evidence" value="ECO:0007669"/>
    <property type="project" value="UniProtKB-SubCell"/>
</dbReference>
<dbReference type="RefSeq" id="XP_003063622.1">
    <property type="nucleotide sequence ID" value="XM_003063576.1"/>
</dbReference>
<evidence type="ECO:0000313" key="11">
    <source>
        <dbReference type="Proteomes" id="UP000001876"/>
    </source>
</evidence>
<organism evidence="11">
    <name type="scientific">Micromonas pusilla (strain CCMP1545)</name>
    <name type="common">Picoplanktonic green alga</name>
    <dbReference type="NCBI Taxonomy" id="564608"/>
    <lineage>
        <taxon>Eukaryota</taxon>
        <taxon>Viridiplantae</taxon>
        <taxon>Chlorophyta</taxon>
        <taxon>Mamiellophyceae</taxon>
        <taxon>Mamiellales</taxon>
        <taxon>Mamiellaceae</taxon>
        <taxon>Micromonas</taxon>
    </lineage>
</organism>
<feature type="compositionally biased region" description="Low complexity" evidence="9">
    <location>
        <begin position="214"/>
        <end position="228"/>
    </location>
</feature>
<dbReference type="AlphaFoldDB" id="C1N6W2"/>
<evidence type="ECO:0000256" key="4">
    <source>
        <dbReference type="ARBA" id="ARBA00007573"/>
    </source>
</evidence>
<dbReference type="CDD" id="cd19494">
    <property type="entry name" value="Elp4"/>
    <property type="match status" value="1"/>
</dbReference>
<sequence>MESSFQRRGRRFRDKTLAREPPATASTASPSTPDASARGAGTLGGGSGGGGVGGAGESPPPVAAAPGAPAAGTRPGLYGQTLISTGLAEFDDLVGGGLPLGSVTLIGSDGANESSRDVGHAGTFARYFVAEGVASGHRGLWMPPTSGARDVARALPRIVSPDDAAARDDDDDGGAAAGGDDGLRIAWQYRRYLRQGKALDDSRVGRGRDGLGAGVSASGGSSTSASARSKSRRNTGGVVRLPEMCHAFDLTREMDPATIAAATLRREPFEPRTSLSDLARGRGGTAGAEDETSATTRRARRTRDRLRRALDACASFRRDCDAAGPGVVGRVVVHPPVDDIDVGGPSVEAAGEFALFLRALRATLGGGAVAAMVVFPVAACDAASAAKLRHASDACVELSSLSSPAGALEQLLPDPRLCVGLVRVRKLSFPGVVGASPLTKMDHAYALQIRRRRMAIRPLQLSPEDAGGGGGGGVGGRGGEGKPKSASAGLCGGPPNATKAYDF</sequence>
<dbReference type="InterPro" id="IPR008728">
    <property type="entry name" value="Elongator_complex_protein_4"/>
</dbReference>
<dbReference type="KEGG" id="mpp:MICPUCDRAFT_53462"/>
<dbReference type="GO" id="GO:0033588">
    <property type="term" value="C:elongator holoenzyme complex"/>
    <property type="evidence" value="ECO:0007669"/>
    <property type="project" value="InterPro"/>
</dbReference>
<dbReference type="OrthoDB" id="289162at2759"/>
<dbReference type="InterPro" id="IPR027417">
    <property type="entry name" value="P-loop_NTPase"/>
</dbReference>
<feature type="region of interest" description="Disordered" evidence="9">
    <location>
        <begin position="201"/>
        <end position="237"/>
    </location>
</feature>
<evidence type="ECO:0000256" key="8">
    <source>
        <dbReference type="ARBA" id="ARBA00023242"/>
    </source>
</evidence>
<evidence type="ECO:0000313" key="10">
    <source>
        <dbReference type="EMBL" id="EEH51995.1"/>
    </source>
</evidence>
<dbReference type="Gene3D" id="3.40.50.300">
    <property type="entry name" value="P-loop containing nucleotide triphosphate hydrolases"/>
    <property type="match status" value="1"/>
</dbReference>
<dbReference type="GO" id="GO:0008023">
    <property type="term" value="C:transcription elongation factor complex"/>
    <property type="evidence" value="ECO:0007669"/>
    <property type="project" value="TreeGrafter"/>
</dbReference>
<dbReference type="OMA" id="VGREWCH"/>
<feature type="region of interest" description="Disordered" evidence="9">
    <location>
        <begin position="461"/>
        <end position="503"/>
    </location>
</feature>
<keyword evidence="6" id="KW-0963">Cytoplasm</keyword>
<dbReference type="PANTHER" id="PTHR12896:SF1">
    <property type="entry name" value="ELONGATOR COMPLEX PROTEIN 4"/>
    <property type="match status" value="1"/>
</dbReference>
<proteinExistence type="inferred from homology"/>
<comment type="pathway">
    <text evidence="3">tRNA modification; 5-methoxycarbonylmethyl-2-thiouridine-tRNA biosynthesis.</text>
</comment>
<evidence type="ECO:0000256" key="1">
    <source>
        <dbReference type="ARBA" id="ARBA00004123"/>
    </source>
</evidence>
<feature type="compositionally biased region" description="Gly residues" evidence="9">
    <location>
        <begin position="41"/>
        <end position="56"/>
    </location>
</feature>
<evidence type="ECO:0000256" key="7">
    <source>
        <dbReference type="ARBA" id="ARBA00022694"/>
    </source>
</evidence>
<evidence type="ECO:0000256" key="5">
    <source>
        <dbReference type="ARBA" id="ARBA00020265"/>
    </source>
</evidence>
<dbReference type="GO" id="GO:0002098">
    <property type="term" value="P:tRNA wobble uridine modification"/>
    <property type="evidence" value="ECO:0007669"/>
    <property type="project" value="InterPro"/>
</dbReference>
<dbReference type="Pfam" id="PF05625">
    <property type="entry name" value="PAXNEB"/>
    <property type="match status" value="1"/>
</dbReference>
<dbReference type="EMBL" id="GG663749">
    <property type="protein sequence ID" value="EEH51995.1"/>
    <property type="molecule type" value="Genomic_DNA"/>
</dbReference>
<dbReference type="UniPathway" id="UPA00988"/>
<protein>
    <recommendedName>
        <fullName evidence="5">Elongator complex protein 4</fullName>
    </recommendedName>
</protein>
<comment type="subcellular location">
    <subcellularLocation>
        <location evidence="2">Cytoplasm</location>
    </subcellularLocation>
    <subcellularLocation>
        <location evidence="1">Nucleus</location>
    </subcellularLocation>
</comment>